<dbReference type="EMBL" id="DF820456">
    <property type="protein sequence ID" value="GAK51035.1"/>
    <property type="molecule type" value="Genomic_DNA"/>
</dbReference>
<feature type="transmembrane region" description="Helical" evidence="1">
    <location>
        <begin position="117"/>
        <end position="135"/>
    </location>
</feature>
<dbReference type="InterPro" id="IPR019962">
    <property type="entry name" value="CHP03663"/>
</dbReference>
<feature type="transmembrane region" description="Helical" evidence="1">
    <location>
        <begin position="448"/>
        <end position="471"/>
    </location>
</feature>
<keyword evidence="1" id="KW-1133">Transmembrane helix</keyword>
<name>A0A0S6VTZ4_9BACT</name>
<feature type="transmembrane region" description="Helical" evidence="1">
    <location>
        <begin position="12"/>
        <end position="33"/>
    </location>
</feature>
<keyword evidence="1" id="KW-0812">Transmembrane</keyword>
<dbReference type="Proteomes" id="UP000030700">
    <property type="component" value="Unassembled WGS sequence"/>
</dbReference>
<sequence length="611" mass="71872">MKETQAFTGQQIFAKIDWLTVAFWGTVALAFWMRFFDLANMPLHHDESLYGTYCWRFFKGEGYAYDPMLHGPFMFHFQLIIFFLFGISDFSVRIGPALFGGLLVASVYLLKDWAGKLGMLAIALFITFSPTHLYYSRFFIHDSYSAFFTFAFAACGLKYWQTRKRFWLYLTAAALSIMFCIKANAYIHTYIIVTFLLVMGIFEHLCFRLPQFRRVMQSERADESLEAPFSRFFAVIRQEQYPLILAGFVFLWIYIILYTTVFTHPQGLWDGIYRTWTYWLEQHNMQRIKGPYHYYLSYLFLYEFPALALGFGGVLISISTTARRSILAAWATILAGILSALFGKQQLPSWFALTHMEFQFDLILTVYIMFIGLWGTLHFLARRERLTALFVYWSGLGFLIYAYAGEKVPWLFLHVLLPLLVLAGIMLRNILSASCWRTQTMPMRYAKYAASLVGILLATYTLHTTVLLNYYNRANPVERMVYTQTSWDVVKMLKVIEDIRFSIGSEEAKKPVIAVQGDATWPLAWYLRDYDRWFFPGDLTDINCPMVVINWEDREKYRETLQGYQEIRVKLREWWIPELSQASLLKWWEYIMYRKVFNPTGSTDIAFYIKR</sequence>
<feature type="transmembrane region" description="Helical" evidence="1">
    <location>
        <begin position="325"/>
        <end position="342"/>
    </location>
</feature>
<feature type="transmembrane region" description="Helical" evidence="1">
    <location>
        <begin position="190"/>
        <end position="210"/>
    </location>
</feature>
<reference evidence="3" key="1">
    <citation type="journal article" date="2015" name="PeerJ">
        <title>First genomic representation of candidate bacterial phylum KSB3 points to enhanced environmental sensing as a trigger of wastewater bulking.</title>
        <authorList>
            <person name="Sekiguchi Y."/>
            <person name="Ohashi A."/>
            <person name="Parks D.H."/>
            <person name="Yamauchi T."/>
            <person name="Tyson G.W."/>
            <person name="Hugenholtz P."/>
        </authorList>
    </citation>
    <scope>NUCLEOTIDE SEQUENCE [LARGE SCALE GENOMIC DNA]</scope>
</reference>
<gene>
    <name evidence="3" type="ORF">U14_02277</name>
</gene>
<keyword evidence="4" id="KW-1185">Reference proteome</keyword>
<feature type="transmembrane region" description="Helical" evidence="1">
    <location>
        <begin position="410"/>
        <end position="427"/>
    </location>
</feature>
<feature type="transmembrane region" description="Helical" evidence="1">
    <location>
        <begin position="295"/>
        <end position="318"/>
    </location>
</feature>
<dbReference type="NCBIfam" id="TIGR03663">
    <property type="entry name" value="flippase activity-associated protein Agl23"/>
    <property type="match status" value="1"/>
</dbReference>
<feature type="transmembrane region" description="Helical" evidence="1">
    <location>
        <begin position="241"/>
        <end position="261"/>
    </location>
</feature>
<feature type="transmembrane region" description="Helical" evidence="1">
    <location>
        <begin position="386"/>
        <end position="404"/>
    </location>
</feature>
<accession>A0A0S6VTZ4</accession>
<proteinExistence type="predicted"/>
<dbReference type="PANTHER" id="PTHR41710:SF2">
    <property type="entry name" value="GLYCOSYL TRANSFERASE FAMILY 39_83 DOMAIN-CONTAINING PROTEIN"/>
    <property type="match status" value="1"/>
</dbReference>
<evidence type="ECO:0000259" key="2">
    <source>
        <dbReference type="Pfam" id="PF13231"/>
    </source>
</evidence>
<dbReference type="AlphaFoldDB" id="A0A0S6VTZ4"/>
<dbReference type="Pfam" id="PF13231">
    <property type="entry name" value="PMT_2"/>
    <property type="match status" value="1"/>
</dbReference>
<protein>
    <recommendedName>
        <fullName evidence="2">Glycosyltransferase RgtA/B/C/D-like domain-containing protein</fullName>
    </recommendedName>
</protein>
<evidence type="ECO:0000256" key="1">
    <source>
        <dbReference type="SAM" id="Phobius"/>
    </source>
</evidence>
<dbReference type="HOGENOM" id="CLU_021313_0_0_0"/>
<feature type="transmembrane region" description="Helical" evidence="1">
    <location>
        <begin position="141"/>
        <end position="159"/>
    </location>
</feature>
<dbReference type="STRING" id="1499966.U14_02277"/>
<organism evidence="3">
    <name type="scientific">Candidatus Moduliflexus flocculans</name>
    <dbReference type="NCBI Taxonomy" id="1499966"/>
    <lineage>
        <taxon>Bacteria</taxon>
        <taxon>Candidatus Moduliflexota</taxon>
        <taxon>Candidatus Moduliflexia</taxon>
        <taxon>Candidatus Moduliflexales</taxon>
        <taxon>Candidatus Moduliflexaceae</taxon>
    </lineage>
</organism>
<evidence type="ECO:0000313" key="3">
    <source>
        <dbReference type="EMBL" id="GAK51035.1"/>
    </source>
</evidence>
<feature type="transmembrane region" description="Helical" evidence="1">
    <location>
        <begin position="77"/>
        <end position="110"/>
    </location>
</feature>
<dbReference type="PANTHER" id="PTHR41710">
    <property type="entry name" value="GLYCOSYL TRANSFERASE, FAMILY 39"/>
    <property type="match status" value="1"/>
</dbReference>
<dbReference type="InterPro" id="IPR038731">
    <property type="entry name" value="RgtA/B/C-like"/>
</dbReference>
<feature type="transmembrane region" description="Helical" evidence="1">
    <location>
        <begin position="166"/>
        <end position="184"/>
    </location>
</feature>
<evidence type="ECO:0000313" key="4">
    <source>
        <dbReference type="Proteomes" id="UP000030700"/>
    </source>
</evidence>
<keyword evidence="1" id="KW-0472">Membrane</keyword>
<feature type="domain" description="Glycosyltransferase RgtA/B/C/D-like" evidence="2">
    <location>
        <begin position="70"/>
        <end position="200"/>
    </location>
</feature>
<feature type="transmembrane region" description="Helical" evidence="1">
    <location>
        <begin position="362"/>
        <end position="381"/>
    </location>
</feature>